<organism evidence="1 2">
    <name type="scientific">Colletotrichum nymphaeae SA-01</name>
    <dbReference type="NCBI Taxonomy" id="1460502"/>
    <lineage>
        <taxon>Eukaryota</taxon>
        <taxon>Fungi</taxon>
        <taxon>Dikarya</taxon>
        <taxon>Ascomycota</taxon>
        <taxon>Pezizomycotina</taxon>
        <taxon>Sordariomycetes</taxon>
        <taxon>Hypocreomycetidae</taxon>
        <taxon>Glomerellales</taxon>
        <taxon>Glomerellaceae</taxon>
        <taxon>Colletotrichum</taxon>
        <taxon>Colletotrichum acutatum species complex</taxon>
    </lineage>
</organism>
<sequence>RFPYAPPQSPSRGGCQWSRHEFQADYDVFIDENTHTIAKDTQPRQRQQSSPICLELSLRHLPRPRFSLFDSLIQSRRLRGVSLLPSRKPFSILLCFIPCQYHDASCIRLCYTRVLTSHLCGFTVLSGLS</sequence>
<proteinExistence type="predicted"/>
<evidence type="ECO:0000313" key="2">
    <source>
        <dbReference type="Proteomes" id="UP000070054"/>
    </source>
</evidence>
<protein>
    <submittedName>
        <fullName evidence="1">Uncharacterized protein</fullName>
    </submittedName>
</protein>
<keyword evidence="2" id="KW-1185">Reference proteome</keyword>
<comment type="caution">
    <text evidence="1">The sequence shown here is derived from an EMBL/GenBank/DDBJ whole genome shotgun (WGS) entry which is preliminary data.</text>
</comment>
<evidence type="ECO:0000313" key="1">
    <source>
        <dbReference type="EMBL" id="KXH38869.1"/>
    </source>
</evidence>
<dbReference type="EMBL" id="JEMN01001383">
    <property type="protein sequence ID" value="KXH38869.1"/>
    <property type="molecule type" value="Genomic_DNA"/>
</dbReference>
<name>A0A135SSH1_9PEZI</name>
<dbReference type="Proteomes" id="UP000070054">
    <property type="component" value="Unassembled WGS sequence"/>
</dbReference>
<accession>A0A135SSH1</accession>
<dbReference type="AlphaFoldDB" id="A0A135SSH1"/>
<feature type="non-terminal residue" evidence="1">
    <location>
        <position position="1"/>
    </location>
</feature>
<reference evidence="1 2" key="1">
    <citation type="submission" date="2014-02" db="EMBL/GenBank/DDBJ databases">
        <title>The genome sequence of Colletotrichum nymphaeae SA-01.</title>
        <authorList>
            <person name="Baroncelli R."/>
            <person name="Thon M.R."/>
        </authorList>
    </citation>
    <scope>NUCLEOTIDE SEQUENCE [LARGE SCALE GENOMIC DNA]</scope>
    <source>
        <strain evidence="1 2">SA-01</strain>
    </source>
</reference>
<gene>
    <name evidence="1" type="ORF">CNYM01_12792</name>
</gene>